<evidence type="ECO:0000259" key="1">
    <source>
        <dbReference type="Pfam" id="PF10276"/>
    </source>
</evidence>
<dbReference type="EMBL" id="UZAN01041947">
    <property type="protein sequence ID" value="VDP74531.1"/>
    <property type="molecule type" value="Genomic_DNA"/>
</dbReference>
<dbReference type="PANTHER" id="PTHR13156">
    <property type="entry name" value="NADH-UBIQUINONE OXIDOREDUCTASE 13 KD-A SUBUNIT"/>
    <property type="match status" value="1"/>
</dbReference>
<dbReference type="Proteomes" id="UP000272942">
    <property type="component" value="Unassembled WGS sequence"/>
</dbReference>
<dbReference type="WBParaSite" id="ECPE_0000511001-mRNA-1">
    <property type="protein sequence ID" value="ECPE_0000511001-mRNA-1"/>
    <property type="gene ID" value="ECPE_0000511001"/>
</dbReference>
<sequence>MVDSDYSPFLKRFILLPVNPNFSEKLISEVPPILCKEHIVCCDGGEGALGHPKVYINLVTAKSLRMVTFPLHLAKYSHTTKRFE</sequence>
<dbReference type="Pfam" id="PF10276">
    <property type="entry name" value="zf-CHCC"/>
    <property type="match status" value="1"/>
</dbReference>
<dbReference type="Gene3D" id="2.60.260.40">
    <property type="entry name" value="q5lls5 like domains"/>
    <property type="match status" value="1"/>
</dbReference>
<reference evidence="4" key="1">
    <citation type="submission" date="2016-06" db="UniProtKB">
        <authorList>
            <consortium name="WormBaseParasite"/>
        </authorList>
    </citation>
    <scope>IDENTIFICATION</scope>
</reference>
<dbReference type="OrthoDB" id="307899at2759"/>
<dbReference type="GO" id="GO:0006120">
    <property type="term" value="P:mitochondrial electron transport, NADH to ubiquinone"/>
    <property type="evidence" value="ECO:0007669"/>
    <property type="project" value="TreeGrafter"/>
</dbReference>
<reference evidence="2 3" key="2">
    <citation type="submission" date="2018-11" db="EMBL/GenBank/DDBJ databases">
        <authorList>
            <consortium name="Pathogen Informatics"/>
        </authorList>
    </citation>
    <scope>NUCLEOTIDE SEQUENCE [LARGE SCALE GENOMIC DNA]</scope>
    <source>
        <strain evidence="2 3">Egypt</strain>
    </source>
</reference>
<proteinExistence type="predicted"/>
<gene>
    <name evidence="2" type="ORF">ECPE_LOCUS5098</name>
</gene>
<evidence type="ECO:0000313" key="3">
    <source>
        <dbReference type="Proteomes" id="UP000272942"/>
    </source>
</evidence>
<dbReference type="GO" id="GO:0005739">
    <property type="term" value="C:mitochondrion"/>
    <property type="evidence" value="ECO:0007669"/>
    <property type="project" value="GOC"/>
</dbReference>
<protein>
    <submittedName>
        <fullName evidence="4">Zf-CHCC domain-containing protein</fullName>
    </submittedName>
</protein>
<organism evidence="4">
    <name type="scientific">Echinostoma caproni</name>
    <dbReference type="NCBI Taxonomy" id="27848"/>
    <lineage>
        <taxon>Eukaryota</taxon>
        <taxon>Metazoa</taxon>
        <taxon>Spiralia</taxon>
        <taxon>Lophotrochozoa</taxon>
        <taxon>Platyhelminthes</taxon>
        <taxon>Trematoda</taxon>
        <taxon>Digenea</taxon>
        <taxon>Plagiorchiida</taxon>
        <taxon>Echinostomata</taxon>
        <taxon>Echinostomatoidea</taxon>
        <taxon>Echinostomatidae</taxon>
        <taxon>Echinostoma</taxon>
    </lineage>
</organism>
<evidence type="ECO:0000313" key="4">
    <source>
        <dbReference type="WBParaSite" id="ECPE_0000511001-mRNA-1"/>
    </source>
</evidence>
<evidence type="ECO:0000313" key="2">
    <source>
        <dbReference type="EMBL" id="VDP74531.1"/>
    </source>
</evidence>
<dbReference type="InterPro" id="IPR019401">
    <property type="entry name" value="Znf_CHCC"/>
</dbReference>
<dbReference type="PANTHER" id="PTHR13156:SF0">
    <property type="entry name" value="NADH DEHYDROGENASE [UBIQUINONE] IRON-SULFUR PROTEIN 6, MITOCHONDRIAL"/>
    <property type="match status" value="1"/>
</dbReference>
<feature type="domain" description="Zinc finger CHCC-type" evidence="1">
    <location>
        <begin position="38"/>
        <end position="59"/>
    </location>
</feature>
<dbReference type="AlphaFoldDB" id="A0A183ADR3"/>
<name>A0A183ADR3_9TREM</name>
<keyword evidence="3" id="KW-1185">Reference proteome</keyword>
<accession>A0A183ADR3</accession>